<keyword evidence="1" id="KW-0805">Transcription regulation</keyword>
<dbReference type="GO" id="GO:0003700">
    <property type="term" value="F:DNA-binding transcription factor activity"/>
    <property type="evidence" value="ECO:0007669"/>
    <property type="project" value="InterPro"/>
</dbReference>
<dbReference type="PROSITE" id="PS50949">
    <property type="entry name" value="HTH_GNTR"/>
    <property type="match status" value="1"/>
</dbReference>
<dbReference type="SUPFAM" id="SSF46785">
    <property type="entry name" value="Winged helix' DNA-binding domain"/>
    <property type="match status" value="1"/>
</dbReference>
<protein>
    <submittedName>
        <fullName evidence="5">FCD domain-containing protein</fullName>
    </submittedName>
</protein>
<evidence type="ECO:0000313" key="5">
    <source>
        <dbReference type="EMBL" id="WIX82546.1"/>
    </source>
</evidence>
<feature type="domain" description="HTH gntR-type" evidence="4">
    <location>
        <begin position="8"/>
        <end position="76"/>
    </location>
</feature>
<sequence>MTEAHPKPGLSEQLVEGLLELIADERLAPGDSLPTVRVLAERFSVTTPTIREALRRLQTTDAVRMRHGSGIYVGDGIHRTLMPNPNSAPMKDELILQLVDARLTIEPGIAALTATNRSEESLQRLELALDTAKRDSTDHRPHLNFHRELAGGSGNQVLFEVVDSLLSARGREQKALRALIEDRRRDYEEHLAIFDAVRSGDAAAAEEHTRHHLEQLRTEVARQLGRAE</sequence>
<dbReference type="InterPro" id="IPR036388">
    <property type="entry name" value="WH-like_DNA-bd_sf"/>
</dbReference>
<dbReference type="Gene3D" id="1.20.120.530">
    <property type="entry name" value="GntR ligand-binding domain-like"/>
    <property type="match status" value="1"/>
</dbReference>
<dbReference type="Proteomes" id="UP001236014">
    <property type="component" value="Chromosome"/>
</dbReference>
<dbReference type="EMBL" id="CP127294">
    <property type="protein sequence ID" value="WIX82546.1"/>
    <property type="molecule type" value="Genomic_DNA"/>
</dbReference>
<accession>A0A9Y2INM1</accession>
<dbReference type="InterPro" id="IPR000524">
    <property type="entry name" value="Tscrpt_reg_HTH_GntR"/>
</dbReference>
<dbReference type="SMART" id="SM00345">
    <property type="entry name" value="HTH_GNTR"/>
    <property type="match status" value="1"/>
</dbReference>
<dbReference type="GO" id="GO:0003677">
    <property type="term" value="F:DNA binding"/>
    <property type="evidence" value="ECO:0007669"/>
    <property type="project" value="UniProtKB-KW"/>
</dbReference>
<dbReference type="KEGG" id="acab:QRX50_18125"/>
<dbReference type="Pfam" id="PF07729">
    <property type="entry name" value="FCD"/>
    <property type="match status" value="1"/>
</dbReference>
<evidence type="ECO:0000256" key="2">
    <source>
        <dbReference type="ARBA" id="ARBA00023125"/>
    </source>
</evidence>
<dbReference type="PANTHER" id="PTHR43537:SF5">
    <property type="entry name" value="UXU OPERON TRANSCRIPTIONAL REGULATOR"/>
    <property type="match status" value="1"/>
</dbReference>
<dbReference type="SUPFAM" id="SSF48008">
    <property type="entry name" value="GntR ligand-binding domain-like"/>
    <property type="match status" value="1"/>
</dbReference>
<dbReference type="Gene3D" id="1.10.10.10">
    <property type="entry name" value="Winged helix-like DNA-binding domain superfamily/Winged helix DNA-binding domain"/>
    <property type="match status" value="1"/>
</dbReference>
<evidence type="ECO:0000256" key="1">
    <source>
        <dbReference type="ARBA" id="ARBA00023015"/>
    </source>
</evidence>
<dbReference type="InterPro" id="IPR008920">
    <property type="entry name" value="TF_FadR/GntR_C"/>
</dbReference>
<dbReference type="Pfam" id="PF00392">
    <property type="entry name" value="GntR"/>
    <property type="match status" value="1"/>
</dbReference>
<evidence type="ECO:0000259" key="4">
    <source>
        <dbReference type="PROSITE" id="PS50949"/>
    </source>
</evidence>
<name>A0A9Y2INM1_9PSEU</name>
<dbReference type="AlphaFoldDB" id="A0A9Y2INM1"/>
<gene>
    <name evidence="5" type="ORF">QRX50_18125</name>
</gene>
<dbReference type="InterPro" id="IPR036390">
    <property type="entry name" value="WH_DNA-bd_sf"/>
</dbReference>
<organism evidence="5 6">
    <name type="scientific">Amycolatopsis carbonis</name>
    <dbReference type="NCBI Taxonomy" id="715471"/>
    <lineage>
        <taxon>Bacteria</taxon>
        <taxon>Bacillati</taxon>
        <taxon>Actinomycetota</taxon>
        <taxon>Actinomycetes</taxon>
        <taxon>Pseudonocardiales</taxon>
        <taxon>Pseudonocardiaceae</taxon>
        <taxon>Amycolatopsis</taxon>
    </lineage>
</organism>
<dbReference type="PANTHER" id="PTHR43537">
    <property type="entry name" value="TRANSCRIPTIONAL REGULATOR, GNTR FAMILY"/>
    <property type="match status" value="1"/>
</dbReference>
<keyword evidence="3" id="KW-0804">Transcription</keyword>
<dbReference type="RefSeq" id="WP_285973112.1">
    <property type="nucleotide sequence ID" value="NZ_CP127294.1"/>
</dbReference>
<keyword evidence="2" id="KW-0238">DNA-binding</keyword>
<proteinExistence type="predicted"/>
<dbReference type="SMART" id="SM00895">
    <property type="entry name" value="FCD"/>
    <property type="match status" value="1"/>
</dbReference>
<evidence type="ECO:0000256" key="3">
    <source>
        <dbReference type="ARBA" id="ARBA00023163"/>
    </source>
</evidence>
<keyword evidence="6" id="KW-1185">Reference proteome</keyword>
<reference evidence="5 6" key="1">
    <citation type="submission" date="2023-06" db="EMBL/GenBank/DDBJ databases">
        <authorList>
            <person name="Oyuntsetseg B."/>
            <person name="Kim S.B."/>
        </authorList>
    </citation>
    <scope>NUCLEOTIDE SEQUENCE [LARGE SCALE GENOMIC DNA]</scope>
    <source>
        <strain evidence="5 6">2-15</strain>
    </source>
</reference>
<dbReference type="CDD" id="cd07377">
    <property type="entry name" value="WHTH_GntR"/>
    <property type="match status" value="1"/>
</dbReference>
<dbReference type="InterPro" id="IPR011711">
    <property type="entry name" value="GntR_C"/>
</dbReference>
<evidence type="ECO:0000313" key="6">
    <source>
        <dbReference type="Proteomes" id="UP001236014"/>
    </source>
</evidence>